<evidence type="ECO:0000256" key="3">
    <source>
        <dbReference type="SAM" id="Phobius"/>
    </source>
</evidence>
<dbReference type="AlphaFoldDB" id="A0A1D8IKW7"/>
<dbReference type="EMBL" id="CP017415">
    <property type="protein sequence ID" value="AOU97119.1"/>
    <property type="molecule type" value="Genomic_DNA"/>
</dbReference>
<dbReference type="SUPFAM" id="SSF55073">
    <property type="entry name" value="Nucleotide cyclase"/>
    <property type="match status" value="1"/>
</dbReference>
<evidence type="ECO:0000256" key="1">
    <source>
        <dbReference type="ARBA" id="ARBA00012528"/>
    </source>
</evidence>
<dbReference type="InterPro" id="IPR050469">
    <property type="entry name" value="Diguanylate_Cyclase"/>
</dbReference>
<feature type="transmembrane region" description="Helical" evidence="3">
    <location>
        <begin position="50"/>
        <end position="69"/>
    </location>
</feature>
<dbReference type="InterPro" id="IPR029787">
    <property type="entry name" value="Nucleotide_cyclase"/>
</dbReference>
<feature type="transmembrane region" description="Helical" evidence="3">
    <location>
        <begin position="26"/>
        <end position="44"/>
    </location>
</feature>
<dbReference type="PROSITE" id="PS50887">
    <property type="entry name" value="GGDEF"/>
    <property type="match status" value="1"/>
</dbReference>
<dbReference type="Proteomes" id="UP000095401">
    <property type="component" value="Chromosome"/>
</dbReference>
<feature type="transmembrane region" description="Helical" evidence="3">
    <location>
        <begin position="153"/>
        <end position="174"/>
    </location>
</feature>
<feature type="transmembrane region" description="Helical" evidence="3">
    <location>
        <begin position="81"/>
        <end position="99"/>
    </location>
</feature>
<evidence type="ECO:0000256" key="2">
    <source>
        <dbReference type="ARBA" id="ARBA00034247"/>
    </source>
</evidence>
<evidence type="ECO:0000313" key="5">
    <source>
        <dbReference type="EMBL" id="AOU97119.1"/>
    </source>
</evidence>
<reference evidence="6" key="1">
    <citation type="submission" date="2016-09" db="EMBL/GenBank/DDBJ databases">
        <title>Acidihalobacter prosperus F5.</title>
        <authorList>
            <person name="Khaleque H.N."/>
            <person name="Ramsay J.P."/>
            <person name="Kaksonen A.H."/>
            <person name="Boxall N.J."/>
            <person name="Watkin E.L.J."/>
        </authorList>
    </citation>
    <scope>NUCLEOTIDE SEQUENCE [LARGE SCALE GENOMIC DNA]</scope>
    <source>
        <strain evidence="6">F5</strain>
    </source>
</reference>
<comment type="catalytic activity">
    <reaction evidence="2">
        <text>2 GTP = 3',3'-c-di-GMP + 2 diphosphate</text>
        <dbReference type="Rhea" id="RHEA:24898"/>
        <dbReference type="ChEBI" id="CHEBI:33019"/>
        <dbReference type="ChEBI" id="CHEBI:37565"/>
        <dbReference type="ChEBI" id="CHEBI:58805"/>
        <dbReference type="EC" id="2.7.7.65"/>
    </reaction>
</comment>
<dbReference type="KEGG" id="aprs:BI364_03080"/>
<dbReference type="NCBIfam" id="TIGR00254">
    <property type="entry name" value="GGDEF"/>
    <property type="match status" value="1"/>
</dbReference>
<dbReference type="Pfam" id="PF00990">
    <property type="entry name" value="GGDEF"/>
    <property type="match status" value="1"/>
</dbReference>
<dbReference type="InterPro" id="IPR043128">
    <property type="entry name" value="Rev_trsase/Diguanyl_cyclase"/>
</dbReference>
<proteinExistence type="predicted"/>
<dbReference type="InterPro" id="IPR000160">
    <property type="entry name" value="GGDEF_dom"/>
</dbReference>
<dbReference type="PANTHER" id="PTHR45138:SF9">
    <property type="entry name" value="DIGUANYLATE CYCLASE DGCM-RELATED"/>
    <property type="match status" value="1"/>
</dbReference>
<evidence type="ECO:0000259" key="4">
    <source>
        <dbReference type="PROSITE" id="PS50887"/>
    </source>
</evidence>
<dbReference type="CDD" id="cd01949">
    <property type="entry name" value="GGDEF"/>
    <property type="match status" value="1"/>
</dbReference>
<keyword evidence="6" id="KW-1185">Reference proteome</keyword>
<dbReference type="RefSeq" id="WP_070077507.1">
    <property type="nucleotide sequence ID" value="NZ_CP017415.1"/>
</dbReference>
<dbReference type="GO" id="GO:0052621">
    <property type="term" value="F:diguanylate cyclase activity"/>
    <property type="evidence" value="ECO:0007669"/>
    <property type="project" value="UniProtKB-EC"/>
</dbReference>
<organism evidence="5 6">
    <name type="scientific">Acidihalobacter yilgarnensis</name>
    <dbReference type="NCBI Taxonomy" id="2819280"/>
    <lineage>
        <taxon>Bacteria</taxon>
        <taxon>Pseudomonadati</taxon>
        <taxon>Pseudomonadota</taxon>
        <taxon>Gammaproteobacteria</taxon>
        <taxon>Chromatiales</taxon>
        <taxon>Ectothiorhodospiraceae</taxon>
        <taxon>Acidihalobacter</taxon>
    </lineage>
</organism>
<keyword evidence="3" id="KW-0812">Transmembrane</keyword>
<keyword evidence="3" id="KW-1133">Transmembrane helix</keyword>
<evidence type="ECO:0000313" key="6">
    <source>
        <dbReference type="Proteomes" id="UP000095401"/>
    </source>
</evidence>
<dbReference type="SMART" id="SM00267">
    <property type="entry name" value="GGDEF"/>
    <property type="match status" value="1"/>
</dbReference>
<name>A0A1D8IKW7_9GAMM</name>
<dbReference type="PANTHER" id="PTHR45138">
    <property type="entry name" value="REGULATORY COMPONENTS OF SENSORY TRANSDUCTION SYSTEM"/>
    <property type="match status" value="1"/>
</dbReference>
<sequence length="365" mass="40477">MTQNTSRDVARDLSQSDEFVRVKIRFMDIAASIGVVVAVLMSYVELRQGPWFRVVPAMLFPLFAPLLLYRLHRGYRGYEQAVTGFAVLISAQQILGALFTLNDVVALIWFPVFPLTYVFLLGYERALRWNAAVLIGLVVGYLLFPVVNEGLQPLPPIAFCTGLLAYAFAALLSWQDHKDVSVYQRRLYEQASYDGLTGAMMREPGMEILARFMSQADRQPAQAVSVALLDLDDFKRINDEEGHLAGDRVLQGVTAEVRAHIRGGDYLIRLGGEEFLIIFPGMQAEEAYALSETLRQRIPAVTDGLSRRPVTTSIGLAQYRPGEALGQLLGRADHLMYAAKTTGKNKVCVDEGANGSPRMVFDPVA</sequence>
<feature type="transmembrane region" description="Helical" evidence="3">
    <location>
        <begin position="105"/>
        <end position="122"/>
    </location>
</feature>
<feature type="domain" description="GGDEF" evidence="4">
    <location>
        <begin position="222"/>
        <end position="352"/>
    </location>
</feature>
<dbReference type="EC" id="2.7.7.65" evidence="1"/>
<keyword evidence="3" id="KW-0472">Membrane</keyword>
<feature type="transmembrane region" description="Helical" evidence="3">
    <location>
        <begin position="129"/>
        <end position="147"/>
    </location>
</feature>
<gene>
    <name evidence="5" type="ORF">BI364_03080</name>
</gene>
<dbReference type="GO" id="GO:0005886">
    <property type="term" value="C:plasma membrane"/>
    <property type="evidence" value="ECO:0007669"/>
    <property type="project" value="TreeGrafter"/>
</dbReference>
<protein>
    <recommendedName>
        <fullName evidence="1">diguanylate cyclase</fullName>
        <ecNumber evidence="1">2.7.7.65</ecNumber>
    </recommendedName>
</protein>
<accession>A0A1D8IKW7</accession>
<dbReference type="Gene3D" id="3.30.70.270">
    <property type="match status" value="1"/>
</dbReference>
<dbReference type="GO" id="GO:0043709">
    <property type="term" value="P:cell adhesion involved in single-species biofilm formation"/>
    <property type="evidence" value="ECO:0007669"/>
    <property type="project" value="TreeGrafter"/>
</dbReference>
<dbReference type="GO" id="GO:1902201">
    <property type="term" value="P:negative regulation of bacterial-type flagellum-dependent cell motility"/>
    <property type="evidence" value="ECO:0007669"/>
    <property type="project" value="TreeGrafter"/>
</dbReference>